<dbReference type="Gene3D" id="3.40.1110.10">
    <property type="entry name" value="Calcium-transporting ATPase, cytoplasmic domain N"/>
    <property type="match status" value="1"/>
</dbReference>
<evidence type="ECO:0000256" key="4">
    <source>
        <dbReference type="ARBA" id="ARBA00022692"/>
    </source>
</evidence>
<dbReference type="SFLD" id="SFLDS00003">
    <property type="entry name" value="Haloacid_Dehalogenase"/>
    <property type="match status" value="1"/>
</dbReference>
<feature type="domain" description="Cation-transporting P-type ATPase N-terminal" evidence="12">
    <location>
        <begin position="68"/>
        <end position="140"/>
    </location>
</feature>
<protein>
    <recommendedName>
        <fullName evidence="10">Plasma membrane ATPase</fullName>
        <ecNumber evidence="10">7.1.2.1</ecNumber>
    </recommendedName>
</protein>
<comment type="similarity">
    <text evidence="3 10">Belongs to the cation transport ATPase (P-type) (TC 3.A.3) family. Type IIIA subfamily.</text>
</comment>
<evidence type="ECO:0000313" key="14">
    <source>
        <dbReference type="Proteomes" id="UP000559256"/>
    </source>
</evidence>
<keyword evidence="5 10" id="KW-0547">Nucleotide-binding</keyword>
<dbReference type="FunFam" id="3.40.1110.10:FF:000005">
    <property type="entry name" value="Plasma membrane ATPase"/>
    <property type="match status" value="1"/>
</dbReference>
<comment type="function">
    <text evidence="1">The plasma membrane ATPase of plants and fungi is a hydrogen ion pump. The proton gradient it generates drives the active transport of nutrients by H(+)-symport. The resulting external acidification and/or internal alkinization may mediate growth responses.</text>
</comment>
<reference evidence="13 14" key="1">
    <citation type="journal article" date="2020" name="ISME J.">
        <title>Uncovering the hidden diversity of litter-decomposition mechanisms in mushroom-forming fungi.</title>
        <authorList>
            <person name="Floudas D."/>
            <person name="Bentzer J."/>
            <person name="Ahren D."/>
            <person name="Johansson T."/>
            <person name="Persson P."/>
            <person name="Tunlid A."/>
        </authorList>
    </citation>
    <scope>NUCLEOTIDE SEQUENCE [LARGE SCALE GENOMIC DNA]</scope>
    <source>
        <strain evidence="13 14">CBS 291.85</strain>
    </source>
</reference>
<dbReference type="GO" id="GO:0120029">
    <property type="term" value="P:proton export across plasma membrane"/>
    <property type="evidence" value="ECO:0007669"/>
    <property type="project" value="UniProtKB-UniRule"/>
</dbReference>
<feature type="region of interest" description="Disordered" evidence="11">
    <location>
        <begin position="1"/>
        <end position="48"/>
    </location>
</feature>
<evidence type="ECO:0000256" key="5">
    <source>
        <dbReference type="ARBA" id="ARBA00022741"/>
    </source>
</evidence>
<feature type="transmembrane region" description="Helical" evidence="10">
    <location>
        <begin position="333"/>
        <end position="355"/>
    </location>
</feature>
<evidence type="ECO:0000256" key="3">
    <source>
        <dbReference type="ARBA" id="ARBA00008804"/>
    </source>
</evidence>
<dbReference type="NCBIfam" id="TIGR01647">
    <property type="entry name" value="ATPase-IIIA_H"/>
    <property type="match status" value="1"/>
</dbReference>
<feature type="transmembrane region" description="Helical" evidence="10">
    <location>
        <begin position="299"/>
        <end position="321"/>
    </location>
</feature>
<keyword evidence="7 10" id="KW-1278">Translocase</keyword>
<dbReference type="InterPro" id="IPR023214">
    <property type="entry name" value="HAD_sf"/>
</dbReference>
<dbReference type="PROSITE" id="PS00154">
    <property type="entry name" value="ATPASE_E1_E2"/>
    <property type="match status" value="1"/>
</dbReference>
<evidence type="ECO:0000313" key="13">
    <source>
        <dbReference type="EMBL" id="KAF5368906.1"/>
    </source>
</evidence>
<feature type="transmembrane region" description="Helical" evidence="10">
    <location>
        <begin position="885"/>
        <end position="905"/>
    </location>
</feature>
<keyword evidence="8 10" id="KW-1133">Transmembrane helix</keyword>
<keyword evidence="9 10" id="KW-0472">Membrane</keyword>
<dbReference type="Pfam" id="PF00690">
    <property type="entry name" value="Cation_ATPase_N"/>
    <property type="match status" value="1"/>
</dbReference>
<feature type="compositionally biased region" description="Basic and acidic residues" evidence="11">
    <location>
        <begin position="33"/>
        <end position="44"/>
    </location>
</feature>
<dbReference type="SUPFAM" id="SSF81665">
    <property type="entry name" value="Calcium ATPase, transmembrane domain M"/>
    <property type="match status" value="1"/>
</dbReference>
<evidence type="ECO:0000256" key="9">
    <source>
        <dbReference type="ARBA" id="ARBA00023136"/>
    </source>
</evidence>
<feature type="transmembrane region" description="Helical" evidence="10">
    <location>
        <begin position="151"/>
        <end position="167"/>
    </location>
</feature>
<dbReference type="InterPro" id="IPR023299">
    <property type="entry name" value="ATPase_P-typ_cyto_dom_N"/>
</dbReference>
<feature type="transmembrane region" description="Helical" evidence="10">
    <location>
        <begin position="702"/>
        <end position="725"/>
    </location>
</feature>
<dbReference type="NCBIfam" id="TIGR01494">
    <property type="entry name" value="ATPase_P-type"/>
    <property type="match status" value="2"/>
</dbReference>
<keyword evidence="10" id="KW-0375">Hydrogen ion transport</keyword>
<dbReference type="AlphaFoldDB" id="A0A8H5GQ33"/>
<dbReference type="GO" id="GO:0008553">
    <property type="term" value="F:P-type proton-exporting transporter activity"/>
    <property type="evidence" value="ECO:0007669"/>
    <property type="project" value="UniProtKB-UniRule"/>
</dbReference>
<dbReference type="Gene3D" id="2.70.150.10">
    <property type="entry name" value="Calcium-transporting ATPase, cytoplasmic transduction domain A"/>
    <property type="match status" value="1"/>
</dbReference>
<dbReference type="InterPro" id="IPR059000">
    <property type="entry name" value="ATPase_P-type_domA"/>
</dbReference>
<comment type="caution">
    <text evidence="13">The sequence shown here is derived from an EMBL/GenBank/DDBJ whole genome shotgun (WGS) entry which is preliminary data.</text>
</comment>
<keyword evidence="10" id="KW-0406">Ion transport</keyword>
<dbReference type="InterPro" id="IPR023298">
    <property type="entry name" value="ATPase_P-typ_TM_dom_sf"/>
</dbReference>
<feature type="transmembrane region" description="Helical" evidence="10">
    <location>
        <begin position="852"/>
        <end position="873"/>
    </location>
</feature>
<evidence type="ECO:0000256" key="1">
    <source>
        <dbReference type="ARBA" id="ARBA00003417"/>
    </source>
</evidence>
<keyword evidence="10" id="KW-0813">Transport</keyword>
<dbReference type="SUPFAM" id="SSF56784">
    <property type="entry name" value="HAD-like"/>
    <property type="match status" value="1"/>
</dbReference>
<dbReference type="EMBL" id="JAACJM010000014">
    <property type="protein sequence ID" value="KAF5368906.1"/>
    <property type="molecule type" value="Genomic_DNA"/>
</dbReference>
<evidence type="ECO:0000256" key="11">
    <source>
        <dbReference type="SAM" id="MobiDB-lite"/>
    </source>
</evidence>
<dbReference type="InterPro" id="IPR036412">
    <property type="entry name" value="HAD-like_sf"/>
</dbReference>
<dbReference type="Gene3D" id="1.20.1110.10">
    <property type="entry name" value="Calcium-transporting ATPase, transmembrane domain"/>
    <property type="match status" value="1"/>
</dbReference>
<dbReference type="CDD" id="cd02076">
    <property type="entry name" value="P-type_ATPase_H"/>
    <property type="match status" value="1"/>
</dbReference>
<gene>
    <name evidence="13" type="ORF">D9758_002959</name>
</gene>
<keyword evidence="14" id="KW-1185">Reference proteome</keyword>
<dbReference type="EC" id="7.1.2.1" evidence="10"/>
<dbReference type="Pfam" id="PF00122">
    <property type="entry name" value="E1-E2_ATPase"/>
    <property type="match status" value="1"/>
</dbReference>
<dbReference type="SMART" id="SM00831">
    <property type="entry name" value="Cation_ATPase_N"/>
    <property type="match status" value="1"/>
</dbReference>
<evidence type="ECO:0000256" key="7">
    <source>
        <dbReference type="ARBA" id="ARBA00022967"/>
    </source>
</evidence>
<dbReference type="InterPro" id="IPR006534">
    <property type="entry name" value="P-type_ATPase_IIIA"/>
</dbReference>
<evidence type="ECO:0000256" key="10">
    <source>
        <dbReference type="RuleBase" id="RU362083"/>
    </source>
</evidence>
<evidence type="ECO:0000256" key="2">
    <source>
        <dbReference type="ARBA" id="ARBA00004141"/>
    </source>
</evidence>
<dbReference type="PRINTS" id="PR00119">
    <property type="entry name" value="CATATPASE"/>
</dbReference>
<dbReference type="InterPro" id="IPR044492">
    <property type="entry name" value="P_typ_ATPase_HD_dom"/>
</dbReference>
<comment type="subcellular location">
    <subcellularLocation>
        <location evidence="10">Cell membrane</location>
        <topology evidence="10">Multi-pass membrane protein</topology>
    </subcellularLocation>
    <subcellularLocation>
        <location evidence="2">Membrane</location>
        <topology evidence="2">Multi-pass membrane protein</topology>
    </subcellularLocation>
</comment>
<name>A0A8H5GQ33_9AGAR</name>
<keyword evidence="6 10" id="KW-0067">ATP-binding</keyword>
<evidence type="ECO:0000256" key="8">
    <source>
        <dbReference type="ARBA" id="ARBA00022989"/>
    </source>
</evidence>
<keyword evidence="4 10" id="KW-0812">Transmembrane</keyword>
<proteinExistence type="inferred from homology"/>
<dbReference type="Gene3D" id="3.40.50.1000">
    <property type="entry name" value="HAD superfamily/HAD-like"/>
    <property type="match status" value="1"/>
</dbReference>
<comment type="catalytic activity">
    <reaction evidence="10">
        <text>ATP + H2O + H(+)(in) = ADP + phosphate + 2 H(+)(out)</text>
        <dbReference type="Rhea" id="RHEA:20852"/>
        <dbReference type="ChEBI" id="CHEBI:15377"/>
        <dbReference type="ChEBI" id="CHEBI:15378"/>
        <dbReference type="ChEBI" id="CHEBI:30616"/>
        <dbReference type="ChEBI" id="CHEBI:43474"/>
        <dbReference type="ChEBI" id="CHEBI:456216"/>
        <dbReference type="EC" id="7.1.2.1"/>
    </reaction>
</comment>
<dbReference type="GO" id="GO:0016887">
    <property type="term" value="F:ATP hydrolysis activity"/>
    <property type="evidence" value="ECO:0007669"/>
    <property type="project" value="InterPro"/>
</dbReference>
<dbReference type="InterPro" id="IPR001757">
    <property type="entry name" value="P_typ_ATPase"/>
</dbReference>
<dbReference type="InterPro" id="IPR008250">
    <property type="entry name" value="ATPase_P-typ_transduc_dom_A_sf"/>
</dbReference>
<dbReference type="Proteomes" id="UP000559256">
    <property type="component" value="Unassembled WGS sequence"/>
</dbReference>
<dbReference type="InterPro" id="IPR018303">
    <property type="entry name" value="ATPase_P-typ_P_site"/>
</dbReference>
<evidence type="ECO:0000256" key="6">
    <source>
        <dbReference type="ARBA" id="ARBA00022840"/>
    </source>
</evidence>
<organism evidence="13 14">
    <name type="scientific">Tetrapyrgos nigripes</name>
    <dbReference type="NCBI Taxonomy" id="182062"/>
    <lineage>
        <taxon>Eukaryota</taxon>
        <taxon>Fungi</taxon>
        <taxon>Dikarya</taxon>
        <taxon>Basidiomycota</taxon>
        <taxon>Agaricomycotina</taxon>
        <taxon>Agaricomycetes</taxon>
        <taxon>Agaricomycetidae</taxon>
        <taxon>Agaricales</taxon>
        <taxon>Marasmiineae</taxon>
        <taxon>Marasmiaceae</taxon>
        <taxon>Tetrapyrgos</taxon>
    </lineage>
</organism>
<dbReference type="SFLD" id="SFLDG00002">
    <property type="entry name" value="C1.7:_P-type_atpase_like"/>
    <property type="match status" value="1"/>
</dbReference>
<keyword evidence="10" id="KW-0460">Magnesium</keyword>
<dbReference type="GO" id="GO:0005524">
    <property type="term" value="F:ATP binding"/>
    <property type="evidence" value="ECO:0007669"/>
    <property type="project" value="UniProtKB-UniRule"/>
</dbReference>
<sequence>MASNVEKEPGPQGDSPVQANPGTPPEPAKRKREYKDFGHEEEGPTHANVDMSTIQLRAEDLYDKEKVDLETVVIDDVFKLLQCDENGLSKDEATRRLDIFGPNKLESEEQNPFLQFLSFMWNPLSWVMEAAALVAIALSNGEGRAPDWQDFVGIVFLLFVNSAIGFYEERNAGNAVKALMDSLAPKAKVKRDGTWSEIESADLVPGDMISFKIGDIVPADCRLTEAINVSIDQAALTGESLPQAKKTADQCFSGSTCKQGEAEGVVISTGANTFFGRAASLVGQDDDTTGHLQKILAQIGSFCLIAIGIFVILEIVILYPRFHYTYRRGLDNILVLLIGGIPIAMPTVLSVTLAVGAQQLAKHKAIVTRITAIEELAGVTILCSDKTGTLTTNKLTIDRNTIRTYGPFSPDDVVLLAAYASRTENQDAIDASVVQAIGDASKARAGITLLDFKPFNPVDKRTEITYRDESTGKLKRVTKGMTGIIIELCTRNKTEEIENKLEADVEEYASRGLRALAVAYEELDGDDHEAEGNGFELIGLLAIFDPPRDDTKQTIDDALALGVKVKMVTGDQLAIAKETGRRLGLGDHMYPAKVLKDGPAPGGKHASLDEMIMDADGFAGVFPEHKYEIVKRLQGLGHLCAMTGDGANDAPALSRANVGIAVEGATDAARGAADIVLTEPGLSTIVHAIRGSRIIFQRMRNYSIYACAVTIRIVVCFAILAFAYQFDFPPFMVLIIALLNDGTIMTLSVDRVLPSMTPDSWDLAEIFAYAVAYGLYLTLSTIALVIIIINTTFFQDKFGVSLDSGVGSVNGGPVDHNDPQLHMIVYLQVAIISQALIFVTRAHGFFFMERPSFALMGAFCIAQLVSSIIAAYGDWGFTKIRGISGGWIGIVWVWNIVWFLPLDWIKFGMKATIIKYLRQRHEAAAAHAVSTSEGVPMTRTTSRAASIHESLYSNRVSFIRRAARKVGFGGRVSIKPEELQRFSSYQAQNSGQTLARHPSRVAAAA</sequence>
<dbReference type="FunFam" id="2.70.150.10:FF:000004">
    <property type="entry name" value="Plasma membrane ATPase"/>
    <property type="match status" value="1"/>
</dbReference>
<feature type="transmembrane region" description="Helical" evidence="10">
    <location>
        <begin position="119"/>
        <end position="139"/>
    </location>
</feature>
<dbReference type="PRINTS" id="PR00120">
    <property type="entry name" value="HATPASE"/>
</dbReference>
<dbReference type="GO" id="GO:0005886">
    <property type="term" value="C:plasma membrane"/>
    <property type="evidence" value="ECO:0007669"/>
    <property type="project" value="UniProtKB-SubCell"/>
</dbReference>
<dbReference type="SUPFAM" id="SSF81653">
    <property type="entry name" value="Calcium ATPase, transduction domain A"/>
    <property type="match status" value="1"/>
</dbReference>
<dbReference type="SUPFAM" id="SSF81660">
    <property type="entry name" value="Metal cation-transporting ATPase, ATP-binding domain N"/>
    <property type="match status" value="1"/>
</dbReference>
<dbReference type="OrthoDB" id="116380at2759"/>
<dbReference type="Pfam" id="PF00702">
    <property type="entry name" value="Hydrolase"/>
    <property type="match status" value="1"/>
</dbReference>
<evidence type="ECO:0000259" key="12">
    <source>
        <dbReference type="SMART" id="SM00831"/>
    </source>
</evidence>
<dbReference type="FunFam" id="3.40.50.1000:FF:000268">
    <property type="entry name" value="ATPase 4 plasma membrane-type"/>
    <property type="match status" value="1"/>
</dbReference>
<feature type="transmembrane region" description="Helical" evidence="10">
    <location>
        <begin position="766"/>
        <end position="789"/>
    </location>
</feature>
<dbReference type="InterPro" id="IPR004014">
    <property type="entry name" value="ATPase_P-typ_cation-transptr_N"/>
</dbReference>
<dbReference type="SFLD" id="SFLDF00027">
    <property type="entry name" value="p-type_atpase"/>
    <property type="match status" value="1"/>
</dbReference>
<dbReference type="PANTHER" id="PTHR42861">
    <property type="entry name" value="CALCIUM-TRANSPORTING ATPASE"/>
    <property type="match status" value="1"/>
</dbReference>
<accession>A0A8H5GQ33</accession>